<sequence>MTCNSRLAGVRDLSHTAYSPFTQDYPVTLRQSYGPHLYLDEAAIYPHCLHTRRDSASAFCCSRPGRWTTLKSNYARRFNQRATCPSDLRKFSSHLKELWSVRTMNFLPYRYSQKRKLASPSASRSNPSPPRRASGWRTRLPPAGSAPLAAIARPQWCPCWHPHPTGKGGRNLGGPFGHSAVLDKARLPEVSLTVRDGFLVPPEARLLRAEHSAPSTRAHSHAPRSPLSVSGLSPPVHHVVLPKDSVHPGASDAGACGLGRFADNPDPRAARHGHLPSLPVHQLDELIEEVRT</sequence>
<feature type="region of interest" description="Disordered" evidence="1">
    <location>
        <begin position="117"/>
        <end position="140"/>
    </location>
</feature>
<name>A0A0V1C9C0_TRIBR</name>
<evidence type="ECO:0000256" key="1">
    <source>
        <dbReference type="SAM" id="MobiDB-lite"/>
    </source>
</evidence>
<evidence type="ECO:0000313" key="2">
    <source>
        <dbReference type="EMBL" id="KRY45347.1"/>
    </source>
</evidence>
<feature type="region of interest" description="Disordered" evidence="1">
    <location>
        <begin position="257"/>
        <end position="277"/>
    </location>
</feature>
<feature type="region of interest" description="Disordered" evidence="1">
    <location>
        <begin position="210"/>
        <end position="236"/>
    </location>
</feature>
<reference evidence="2 3" key="1">
    <citation type="submission" date="2015-01" db="EMBL/GenBank/DDBJ databases">
        <title>Evolution of Trichinella species and genotypes.</title>
        <authorList>
            <person name="Korhonen P.K."/>
            <person name="Edoardo P."/>
            <person name="Giuseppe L.R."/>
            <person name="Gasser R.B."/>
        </authorList>
    </citation>
    <scope>NUCLEOTIDE SEQUENCE [LARGE SCALE GENOMIC DNA]</scope>
    <source>
        <strain evidence="2">ISS120</strain>
    </source>
</reference>
<evidence type="ECO:0000313" key="3">
    <source>
        <dbReference type="Proteomes" id="UP000054653"/>
    </source>
</evidence>
<dbReference type="OrthoDB" id="5925620at2759"/>
<organism evidence="2 3">
    <name type="scientific">Trichinella britovi</name>
    <name type="common">Parasitic roundworm</name>
    <dbReference type="NCBI Taxonomy" id="45882"/>
    <lineage>
        <taxon>Eukaryota</taxon>
        <taxon>Metazoa</taxon>
        <taxon>Ecdysozoa</taxon>
        <taxon>Nematoda</taxon>
        <taxon>Enoplea</taxon>
        <taxon>Dorylaimia</taxon>
        <taxon>Trichinellida</taxon>
        <taxon>Trichinellidae</taxon>
        <taxon>Trichinella</taxon>
    </lineage>
</organism>
<feature type="compositionally biased region" description="Low complexity" evidence="1">
    <location>
        <begin position="223"/>
        <end position="236"/>
    </location>
</feature>
<gene>
    <name evidence="2" type="ORF">T03_7514</name>
</gene>
<comment type="caution">
    <text evidence="2">The sequence shown here is derived from an EMBL/GenBank/DDBJ whole genome shotgun (WGS) entry which is preliminary data.</text>
</comment>
<accession>A0A0V1C9C0</accession>
<dbReference type="Proteomes" id="UP000054653">
    <property type="component" value="Unassembled WGS sequence"/>
</dbReference>
<dbReference type="AlphaFoldDB" id="A0A0V1C9C0"/>
<proteinExistence type="predicted"/>
<protein>
    <submittedName>
        <fullName evidence="2">Uncharacterized protein</fullName>
    </submittedName>
</protein>
<keyword evidence="3" id="KW-1185">Reference proteome</keyword>
<dbReference type="EMBL" id="JYDI01000374">
    <property type="protein sequence ID" value="KRY45347.1"/>
    <property type="molecule type" value="Genomic_DNA"/>
</dbReference>